<protein>
    <submittedName>
        <fullName evidence="1">Uncharacterized protein</fullName>
    </submittedName>
</protein>
<keyword evidence="2" id="KW-1185">Reference proteome</keyword>
<organism evidence="1 2">
    <name type="scientific">Pistacia integerrima</name>
    <dbReference type="NCBI Taxonomy" id="434235"/>
    <lineage>
        <taxon>Eukaryota</taxon>
        <taxon>Viridiplantae</taxon>
        <taxon>Streptophyta</taxon>
        <taxon>Embryophyta</taxon>
        <taxon>Tracheophyta</taxon>
        <taxon>Spermatophyta</taxon>
        <taxon>Magnoliopsida</taxon>
        <taxon>eudicotyledons</taxon>
        <taxon>Gunneridae</taxon>
        <taxon>Pentapetalae</taxon>
        <taxon>rosids</taxon>
        <taxon>malvids</taxon>
        <taxon>Sapindales</taxon>
        <taxon>Anacardiaceae</taxon>
        <taxon>Pistacia</taxon>
    </lineage>
</organism>
<gene>
    <name evidence="1" type="ORF">Pint_31459</name>
</gene>
<reference evidence="2" key="1">
    <citation type="journal article" date="2023" name="G3 (Bethesda)">
        <title>Genome assembly and association tests identify interacting loci associated with vigor, precocity, and sex in interspecific pistachio rootstocks.</title>
        <authorList>
            <person name="Palmer W."/>
            <person name="Jacygrad E."/>
            <person name="Sagayaradj S."/>
            <person name="Cavanaugh K."/>
            <person name="Han R."/>
            <person name="Bertier L."/>
            <person name="Beede B."/>
            <person name="Kafkas S."/>
            <person name="Golino D."/>
            <person name="Preece J."/>
            <person name="Michelmore R."/>
        </authorList>
    </citation>
    <scope>NUCLEOTIDE SEQUENCE [LARGE SCALE GENOMIC DNA]</scope>
</reference>
<comment type="caution">
    <text evidence="1">The sequence shown here is derived from an EMBL/GenBank/DDBJ whole genome shotgun (WGS) entry which is preliminary data.</text>
</comment>
<sequence>MVSEQSSSHENSIPTSGNTTNLVTSPPSPTNVSLIALNISAQINEKLTPSTFSQWRAQFEALLIGYNLFDYIAGTNSLPPPSDSSTSSLQSLHWLRQDKLILSAILASTTPTITPFLSVAKTSEEAWRKLHTLSASRLLAYLPKPFRCQISLIDHPVADDDLTLYILNGLGSDFREIAAPIRAREKSLTFEELHDLIIGHDAYLRRLDTITQQLVASANYSNQRSIGGHSFRGNSKTGSGRNGGFSCPDSNPSASRSSSGSNNSKRFHGQRKYAPKCQIYDEFGHIVKACSRASFMPLQQPSPELLEGAPIPTASPGNCSPSSSSLLRDLHSPHPSSASSRSPVHLHSHSTPHTDHASQSLDVPDANNCPPPLPPSHWTHNMTTRVMCTSHSNSGSVIALYLDSIVSEPMMVNSAVLSPLFHVKSLMYLDIGENNFHGEIPRKGFANLTKLVYLEMMFNNFTGTIPSQIFHLKNLQYLDLSGNALSGKISQEVFSLQNLRILRLAGNFLEDCIPEEIGNLKKLQELTLYHNKFSGGIPPSISSLKELEDLDLYDDLLSKEISVEIGDLTNLTRLDLSDNKLIGGIPSSIQKLRKLETFKLQSNLLSGETPSWLFDIQSLKYLFIGGNKLTWNSSAKIVPKCMLSQLSLKSCGLAGLIPDWLSTQKSLFSLDLSANKLEGPFPLWLAEMELSIISLSHNDLSGSLPSRLFQFQSLVALCLAGNNFSGELPQNIGDDAKLRSAPVFAPEGNLAVIDFSDNELFGEIPVTFSKNTVILSLGNNHFSGNLPQNLTNLSKLLQLDLHDNQITGKLPSFLFQMYTLQDLILRNNSLYGSIPNEISNLINLRILDVSCNNRTGEIPAKIGYLVGMTETSNTLPLIFSNLPSVFELLHLNDMIVIWKKSKRGLSKQNIGLYSLLDLSKNKFSGNIPSSLGSLIALKIPEALSKLQQVTTFDVSNNKLVGKIPVGAQMDTMIYPNSYANNGGLCAPPPTVRREG</sequence>
<evidence type="ECO:0000313" key="1">
    <source>
        <dbReference type="EMBL" id="KAJ0021733.1"/>
    </source>
</evidence>
<proteinExistence type="predicted"/>
<dbReference type="Proteomes" id="UP001163603">
    <property type="component" value="Chromosome 11"/>
</dbReference>
<accession>A0ACC0XSS6</accession>
<evidence type="ECO:0000313" key="2">
    <source>
        <dbReference type="Proteomes" id="UP001163603"/>
    </source>
</evidence>
<dbReference type="EMBL" id="CM047746">
    <property type="protein sequence ID" value="KAJ0021733.1"/>
    <property type="molecule type" value="Genomic_DNA"/>
</dbReference>
<name>A0ACC0XSS6_9ROSI</name>